<proteinExistence type="predicted"/>
<reference evidence="3" key="1">
    <citation type="submission" date="2023-02" db="EMBL/GenBank/DDBJ databases">
        <title>Nocardiopsis ansamitocini NBRC 112285.</title>
        <authorList>
            <person name="Ichikawa N."/>
            <person name="Sato H."/>
            <person name="Tonouchi N."/>
        </authorList>
    </citation>
    <scope>NUCLEOTIDE SEQUENCE</scope>
    <source>
        <strain evidence="3">NBRC 112285</strain>
    </source>
</reference>
<organism evidence="3 4">
    <name type="scientific">Nocardiopsis ansamitocini</name>
    <dbReference type="NCBI Taxonomy" id="1670832"/>
    <lineage>
        <taxon>Bacteria</taxon>
        <taxon>Bacillati</taxon>
        <taxon>Actinomycetota</taxon>
        <taxon>Actinomycetes</taxon>
        <taxon>Streptosporangiales</taxon>
        <taxon>Nocardiopsidaceae</taxon>
        <taxon>Nocardiopsis</taxon>
    </lineage>
</organism>
<dbReference type="SUPFAM" id="SSF50475">
    <property type="entry name" value="FMN-binding split barrel"/>
    <property type="match status" value="1"/>
</dbReference>
<dbReference type="InterPro" id="IPR052019">
    <property type="entry name" value="F420H2_bilvrd_red/Heme_oxyg"/>
</dbReference>
<evidence type="ECO:0000313" key="4">
    <source>
        <dbReference type="Proteomes" id="UP001165092"/>
    </source>
</evidence>
<comment type="caution">
    <text evidence="3">The sequence shown here is derived from an EMBL/GenBank/DDBJ whole genome shotgun (WGS) entry which is preliminary data.</text>
</comment>
<evidence type="ECO:0000259" key="2">
    <source>
        <dbReference type="Pfam" id="PF01243"/>
    </source>
</evidence>
<sequence length="143" mass="15652">MTDHSTVAPDRPDLASRGEEFAAFWAERHLCTLSTVRPDGTPHVVPVGVTLDLESGIARVIARRGTRKARLIAKAGEAGVPVAVCQVERARWSTLEGRAIVRDDREAVADAERRYAERYQRTPSPNPERIVIEIALTGVKGSV</sequence>
<dbReference type="InterPro" id="IPR012349">
    <property type="entry name" value="Split_barrel_FMN-bd"/>
</dbReference>
<dbReference type="RefSeq" id="WP_285758201.1">
    <property type="nucleotide sequence ID" value="NZ_BSQG01000002.1"/>
</dbReference>
<dbReference type="EMBL" id="BSQG01000002">
    <property type="protein sequence ID" value="GLU47188.1"/>
    <property type="molecule type" value="Genomic_DNA"/>
</dbReference>
<dbReference type="InterPro" id="IPR011576">
    <property type="entry name" value="Pyridox_Oxase_N"/>
</dbReference>
<keyword evidence="1" id="KW-0560">Oxidoreductase</keyword>
<dbReference type="Pfam" id="PF01243">
    <property type="entry name" value="PNPOx_N"/>
    <property type="match status" value="1"/>
</dbReference>
<dbReference type="Proteomes" id="UP001165092">
    <property type="component" value="Unassembled WGS sequence"/>
</dbReference>
<keyword evidence="4" id="KW-1185">Reference proteome</keyword>
<dbReference type="PANTHER" id="PTHR35176:SF1">
    <property type="entry name" value="F420H(2)-DEPENDENT BILIVERDIN REDUCTASE"/>
    <property type="match status" value="1"/>
</dbReference>
<evidence type="ECO:0000256" key="1">
    <source>
        <dbReference type="ARBA" id="ARBA00023002"/>
    </source>
</evidence>
<dbReference type="Gene3D" id="2.30.110.10">
    <property type="entry name" value="Electron Transport, Fmn-binding Protein, Chain A"/>
    <property type="match status" value="1"/>
</dbReference>
<gene>
    <name evidence="3" type="ORF">Nans01_15390</name>
</gene>
<feature type="domain" description="Pyridoxamine 5'-phosphate oxidase N-terminal" evidence="2">
    <location>
        <begin position="19"/>
        <end position="139"/>
    </location>
</feature>
<protein>
    <submittedName>
        <fullName evidence="3">PPOX class F420-dependent enzyme</fullName>
    </submittedName>
</protein>
<accession>A0A9W6P4Z4</accession>
<dbReference type="AlphaFoldDB" id="A0A9W6P4Z4"/>
<dbReference type="PANTHER" id="PTHR35176">
    <property type="entry name" value="HEME OXYGENASE HI_0854-RELATED"/>
    <property type="match status" value="1"/>
</dbReference>
<evidence type="ECO:0000313" key="3">
    <source>
        <dbReference type="EMBL" id="GLU47188.1"/>
    </source>
</evidence>
<dbReference type="GO" id="GO:0005829">
    <property type="term" value="C:cytosol"/>
    <property type="evidence" value="ECO:0007669"/>
    <property type="project" value="TreeGrafter"/>
</dbReference>
<dbReference type="GO" id="GO:0070967">
    <property type="term" value="F:coenzyme F420 binding"/>
    <property type="evidence" value="ECO:0007669"/>
    <property type="project" value="TreeGrafter"/>
</dbReference>
<dbReference type="GO" id="GO:0016627">
    <property type="term" value="F:oxidoreductase activity, acting on the CH-CH group of donors"/>
    <property type="evidence" value="ECO:0007669"/>
    <property type="project" value="TreeGrafter"/>
</dbReference>
<name>A0A9W6P4Z4_9ACTN</name>